<protein>
    <submittedName>
        <fullName evidence="1">Uncharacterized protein</fullName>
    </submittedName>
</protein>
<reference evidence="2" key="2">
    <citation type="submission" date="2010-03" db="EMBL/GenBank/DDBJ databases">
        <title>The genome sequence of Coccidioides posadasii strain Silveira.</title>
        <authorList>
            <consortium name="The Broad Institute Genome Sequencing Center for Infectious Disease"/>
            <person name="Neafsey D."/>
            <person name="Orbach M."/>
            <person name="Henn M.R."/>
            <person name="Cole G.T."/>
            <person name="Galgiani J."/>
            <person name="Gardner M.J."/>
            <person name="Kirkland T.N."/>
            <person name="Taylor J.W."/>
            <person name="Young S.K."/>
            <person name="Zeng Q."/>
            <person name="Koehrsen M."/>
            <person name="Alvarado L."/>
            <person name="Berlin A."/>
            <person name="Borenstein D."/>
            <person name="Chapman S.B."/>
            <person name="Chen Z."/>
            <person name="Engels R."/>
            <person name="Freedman E."/>
            <person name="Gellesch M."/>
            <person name="Goldberg J."/>
            <person name="Griggs A."/>
            <person name="Gujja S."/>
            <person name="Heilman E."/>
            <person name="Heiman D."/>
            <person name="Howarth C."/>
            <person name="Jen D."/>
            <person name="Larson L."/>
            <person name="Mehta T."/>
            <person name="Neiman D."/>
            <person name="Park D."/>
            <person name="Pearson M."/>
            <person name="Richards J."/>
            <person name="Roberts A."/>
            <person name="Saif S."/>
            <person name="Shea T."/>
            <person name="Shenoy N."/>
            <person name="Sisk P."/>
            <person name="Stolte C."/>
            <person name="Sykes S."/>
            <person name="Walk T."/>
            <person name="White J."/>
            <person name="Yandava C."/>
            <person name="Haas B."/>
            <person name="Nusbaum C."/>
            <person name="Birren B."/>
        </authorList>
    </citation>
    <scope>NUCLEOTIDE SEQUENCE [LARGE SCALE GENOMIC DNA]</scope>
    <source>
        <strain evidence="2">RMSCC 757 / Silveira</strain>
    </source>
</reference>
<dbReference type="Proteomes" id="UP000002497">
    <property type="component" value="Unassembled WGS sequence"/>
</dbReference>
<name>E9CXC9_COCPS</name>
<evidence type="ECO:0000313" key="2">
    <source>
        <dbReference type="Proteomes" id="UP000002497"/>
    </source>
</evidence>
<accession>E9CXC9</accession>
<dbReference type="VEuPathDB" id="FungiDB:CPSG_02112"/>
<proteinExistence type="predicted"/>
<dbReference type="AlphaFoldDB" id="E9CXC9"/>
<dbReference type="EMBL" id="GL636487">
    <property type="protein sequence ID" value="EFW21955.1"/>
    <property type="molecule type" value="Genomic_DNA"/>
</dbReference>
<gene>
    <name evidence="1" type="ORF">CPSG_02112</name>
</gene>
<organism evidence="2">
    <name type="scientific">Coccidioides posadasii (strain RMSCC 757 / Silveira)</name>
    <name type="common">Valley fever fungus</name>
    <dbReference type="NCBI Taxonomy" id="443226"/>
    <lineage>
        <taxon>Eukaryota</taxon>
        <taxon>Fungi</taxon>
        <taxon>Dikarya</taxon>
        <taxon>Ascomycota</taxon>
        <taxon>Pezizomycotina</taxon>
        <taxon>Eurotiomycetes</taxon>
        <taxon>Eurotiomycetidae</taxon>
        <taxon>Onygenales</taxon>
        <taxon>Onygenaceae</taxon>
        <taxon>Coccidioides</taxon>
    </lineage>
</organism>
<dbReference type="HOGENOM" id="CLU_3032215_0_0_1"/>
<sequence>MQVEQRQHSATVICNNNNNNNQKMAILLHITLSVSRFTPVRQARELAARPATRLR</sequence>
<evidence type="ECO:0000313" key="1">
    <source>
        <dbReference type="EMBL" id="EFW21955.1"/>
    </source>
</evidence>
<keyword evidence="2" id="KW-1185">Reference proteome</keyword>
<reference evidence="2" key="1">
    <citation type="journal article" date="2010" name="Genome Res.">
        <title>Population genomic sequencing of Coccidioides fungi reveals recent hybridization and transposon control.</title>
        <authorList>
            <person name="Neafsey D.E."/>
            <person name="Barker B.M."/>
            <person name="Sharpton T.J."/>
            <person name="Stajich J.E."/>
            <person name="Park D.J."/>
            <person name="Whiston E."/>
            <person name="Hung C.-Y."/>
            <person name="McMahan C."/>
            <person name="White J."/>
            <person name="Sykes S."/>
            <person name="Heiman D."/>
            <person name="Young S."/>
            <person name="Zeng Q."/>
            <person name="Abouelleil A."/>
            <person name="Aftuck L."/>
            <person name="Bessette D."/>
            <person name="Brown A."/>
            <person name="FitzGerald M."/>
            <person name="Lui A."/>
            <person name="Macdonald J.P."/>
            <person name="Priest M."/>
            <person name="Orbach M.J."/>
            <person name="Galgiani J.N."/>
            <person name="Kirkland T.N."/>
            <person name="Cole G.T."/>
            <person name="Birren B.W."/>
            <person name="Henn M.R."/>
            <person name="Taylor J.W."/>
            <person name="Rounsley S.D."/>
        </authorList>
    </citation>
    <scope>NUCLEOTIDE SEQUENCE [LARGE SCALE GENOMIC DNA]</scope>
    <source>
        <strain evidence="2">RMSCC 757 / Silveira</strain>
    </source>
</reference>